<dbReference type="EMBL" id="JAATIQ010000081">
    <property type="protein sequence ID" value="KAF4386451.1"/>
    <property type="molecule type" value="Genomic_DNA"/>
</dbReference>
<organism evidence="1 2">
    <name type="scientific">Cannabis sativa</name>
    <name type="common">Hemp</name>
    <name type="synonym">Marijuana</name>
    <dbReference type="NCBI Taxonomy" id="3483"/>
    <lineage>
        <taxon>Eukaryota</taxon>
        <taxon>Viridiplantae</taxon>
        <taxon>Streptophyta</taxon>
        <taxon>Embryophyta</taxon>
        <taxon>Tracheophyta</taxon>
        <taxon>Spermatophyta</taxon>
        <taxon>Magnoliopsida</taxon>
        <taxon>eudicotyledons</taxon>
        <taxon>Gunneridae</taxon>
        <taxon>Pentapetalae</taxon>
        <taxon>rosids</taxon>
        <taxon>fabids</taxon>
        <taxon>Rosales</taxon>
        <taxon>Cannabaceae</taxon>
        <taxon>Cannabis</taxon>
    </lineage>
</organism>
<evidence type="ECO:0000313" key="2">
    <source>
        <dbReference type="Proteomes" id="UP000583929"/>
    </source>
</evidence>
<comment type="caution">
    <text evidence="1">The sequence shown here is derived from an EMBL/GenBank/DDBJ whole genome shotgun (WGS) entry which is preliminary data.</text>
</comment>
<gene>
    <name evidence="1" type="ORF">G4B88_006707</name>
</gene>
<accession>A0A7J6GUH5</accession>
<sequence length="69" mass="8179">MRILLKDRRALTSSMQVKNFATIKDLENNRLLVNKLEIIIIDEIKKKLKVFIETTESLTYNKMRSVLKK</sequence>
<dbReference type="AlphaFoldDB" id="A0A7J6GUH5"/>
<reference evidence="1 2" key="1">
    <citation type="journal article" date="2020" name="bioRxiv">
        <title>Sequence and annotation of 42 cannabis genomes reveals extensive copy number variation in cannabinoid synthesis and pathogen resistance genes.</title>
        <authorList>
            <person name="Mckernan K.J."/>
            <person name="Helbert Y."/>
            <person name="Kane L.T."/>
            <person name="Ebling H."/>
            <person name="Zhang L."/>
            <person name="Liu B."/>
            <person name="Eaton Z."/>
            <person name="Mclaughlin S."/>
            <person name="Kingan S."/>
            <person name="Baybayan P."/>
            <person name="Concepcion G."/>
            <person name="Jordan M."/>
            <person name="Riva A."/>
            <person name="Barbazuk W."/>
            <person name="Harkins T."/>
        </authorList>
    </citation>
    <scope>NUCLEOTIDE SEQUENCE [LARGE SCALE GENOMIC DNA]</scope>
    <source>
        <strain evidence="2">cv. Jamaican Lion 4</strain>
        <tissue evidence="1">Leaf</tissue>
    </source>
</reference>
<dbReference type="Proteomes" id="UP000583929">
    <property type="component" value="Unassembled WGS sequence"/>
</dbReference>
<name>A0A7J6GUH5_CANSA</name>
<keyword evidence="2" id="KW-1185">Reference proteome</keyword>
<evidence type="ECO:0000313" key="1">
    <source>
        <dbReference type="EMBL" id="KAF4386451.1"/>
    </source>
</evidence>
<protein>
    <submittedName>
        <fullName evidence="1">Uncharacterized protein</fullName>
    </submittedName>
</protein>
<proteinExistence type="predicted"/>